<dbReference type="OrthoDB" id="2505969at2759"/>
<accession>A0A8H6M715</accession>
<comment type="caution">
    <text evidence="3">The sequence shown here is derived from an EMBL/GenBank/DDBJ whole genome shotgun (WGS) entry which is preliminary data.</text>
</comment>
<reference evidence="3 4" key="1">
    <citation type="submission" date="2020-07" db="EMBL/GenBank/DDBJ databases">
        <title>Comparative genomics of pyrophilous fungi reveals a link between fire events and developmental genes.</title>
        <authorList>
            <consortium name="DOE Joint Genome Institute"/>
            <person name="Steindorff A.S."/>
            <person name="Carver A."/>
            <person name="Calhoun S."/>
            <person name="Stillman K."/>
            <person name="Liu H."/>
            <person name="Lipzen A."/>
            <person name="Pangilinan J."/>
            <person name="Labutti K."/>
            <person name="Bruns T.D."/>
            <person name="Grigoriev I.V."/>
        </authorList>
    </citation>
    <scope>NUCLEOTIDE SEQUENCE [LARGE SCALE GENOMIC DNA]</scope>
    <source>
        <strain evidence="3 4">CBS 144469</strain>
    </source>
</reference>
<feature type="coiled-coil region" evidence="1">
    <location>
        <begin position="691"/>
        <end position="718"/>
    </location>
</feature>
<keyword evidence="1" id="KW-0175">Coiled coil</keyword>
<dbReference type="Proteomes" id="UP000521943">
    <property type="component" value="Unassembled WGS sequence"/>
</dbReference>
<organism evidence="3 4">
    <name type="scientific">Ephemerocybe angulata</name>
    <dbReference type="NCBI Taxonomy" id="980116"/>
    <lineage>
        <taxon>Eukaryota</taxon>
        <taxon>Fungi</taxon>
        <taxon>Dikarya</taxon>
        <taxon>Basidiomycota</taxon>
        <taxon>Agaricomycotina</taxon>
        <taxon>Agaricomycetes</taxon>
        <taxon>Agaricomycetidae</taxon>
        <taxon>Agaricales</taxon>
        <taxon>Agaricineae</taxon>
        <taxon>Psathyrellaceae</taxon>
        <taxon>Ephemerocybe</taxon>
    </lineage>
</organism>
<evidence type="ECO:0008006" key="5">
    <source>
        <dbReference type="Google" id="ProtNLM"/>
    </source>
</evidence>
<feature type="compositionally biased region" description="Acidic residues" evidence="2">
    <location>
        <begin position="386"/>
        <end position="398"/>
    </location>
</feature>
<dbReference type="InterPro" id="IPR040521">
    <property type="entry name" value="KDZ"/>
</dbReference>
<protein>
    <recommendedName>
        <fullName evidence="5">CxC1-like cysteine cluster associated with KDZ transposases domain-containing protein</fullName>
    </recommendedName>
</protein>
<proteinExistence type="predicted"/>
<sequence length="992" mass="112194">MGGDRNKGSSRSVTVSFGRSSYGKGSGSTSGIKRPHTQVLSGLEQISQHRKEKEKQRKLAEQHLDDDTMRTLADMRGDGGYLDGGGGGDDDMGDGGDSGGQWVDISDRMTAEELARAVDVALTDPKYALRHYRDGRTWRNRRQRFDAQWGEHFEAMTSAYLRWRYPGPAEADKSAPDSSASPGSDLNISIATVDLYTLLTEAVIPRRDDQVTAVALVEAGYLGNSPVNPSLAISLKTLDLFKIIRQRRPSFSFEAFAKVLCDLYQKPYHRQWRIALADAFDVFLTIKGRVDAQIAEALGRQSGNWRVLNACPPCTYELEKEPELRYRVLMSVDGNNSARRVDSRFRKAGDTRHFSSDYFLDPVEVDKFKLEDIRSTGPEVPPPALFEEDKDGDVEGEGEDESAVKADLEISECVKNWKAAQSDNKKRVMDMFDETGWFASGCRHGIILWVADMVRTGEQAKYPLSIINRALEVLGDKLLIGYDIGCAFEGTIKSTTLGKKFVDSGSRCCVNAYHGYAHNYACQVKNHPNNIEGVGIEDLETMERFFSASNATAPVTRYTSKYRRRMLLDLFLKQHDRDKYSTIGLMIRNNYQQALDIIRDGKPLLDRILSESGYTKSDLDNWQKEQAQYFSTLGKEREEDIYKVAYVELLQELSEAEKAAASKTSGFLNVIPEDWDMAEGAPSYESELSRTRKLETMRRHAREKVDRLAREVMEMELKLGFTTRWDTSTPEYKETQQYIKNHQYHKALDDIQRLVVQRLFELHRLGLSGIGYRARSLLAKALQTRSKAIKNAVIRYNNAAAELDPPAQTLDWTKIAKYNFVEEFNLLRQARKDVQPGPWSDGEVREAMKLHQKIKRAGEEIVRLNVEMRRLFTSIHDEHALFAKVQQNLSDLGQYQLLGALNDFVIERRRVNRSLVSYLDEIKTFDGYTGSQDLLGLRRGTVRQSSDAVSGDLDKVEEGTADEYISDSEGEDEEEAAQRGGVIDFVAEQSLS</sequence>
<feature type="compositionally biased region" description="Low complexity" evidence="2">
    <location>
        <begin position="16"/>
        <end position="31"/>
    </location>
</feature>
<dbReference type="PANTHER" id="PTHR33096">
    <property type="entry name" value="CXC2 DOMAIN-CONTAINING PROTEIN"/>
    <property type="match status" value="1"/>
</dbReference>
<feature type="region of interest" description="Disordered" evidence="2">
    <location>
        <begin position="377"/>
        <end position="398"/>
    </location>
</feature>
<feature type="compositionally biased region" description="Acidic residues" evidence="2">
    <location>
        <begin position="959"/>
        <end position="975"/>
    </location>
</feature>
<feature type="region of interest" description="Disordered" evidence="2">
    <location>
        <begin position="959"/>
        <end position="979"/>
    </location>
</feature>
<name>A0A8H6M715_9AGAR</name>
<feature type="region of interest" description="Disordered" evidence="2">
    <location>
        <begin position="1"/>
        <end position="64"/>
    </location>
</feature>
<evidence type="ECO:0000313" key="3">
    <source>
        <dbReference type="EMBL" id="KAF6754506.1"/>
    </source>
</evidence>
<dbReference type="Pfam" id="PF18758">
    <property type="entry name" value="KDZ"/>
    <property type="match status" value="1"/>
</dbReference>
<dbReference type="EMBL" id="JACGCI010000034">
    <property type="protein sequence ID" value="KAF6754506.1"/>
    <property type="molecule type" value="Genomic_DNA"/>
</dbReference>
<keyword evidence="4" id="KW-1185">Reference proteome</keyword>
<gene>
    <name evidence="3" type="ORF">DFP72DRAFT_1068533</name>
</gene>
<evidence type="ECO:0000256" key="2">
    <source>
        <dbReference type="SAM" id="MobiDB-lite"/>
    </source>
</evidence>
<dbReference type="AlphaFoldDB" id="A0A8H6M715"/>
<evidence type="ECO:0000313" key="4">
    <source>
        <dbReference type="Proteomes" id="UP000521943"/>
    </source>
</evidence>
<feature type="compositionally biased region" description="Basic and acidic residues" evidence="2">
    <location>
        <begin position="47"/>
        <end position="64"/>
    </location>
</feature>
<evidence type="ECO:0000256" key="1">
    <source>
        <dbReference type="SAM" id="Coils"/>
    </source>
</evidence>
<dbReference type="PANTHER" id="PTHR33096:SF1">
    <property type="entry name" value="CXC1-LIKE CYSTEINE CLUSTER ASSOCIATED WITH KDZ TRANSPOSASES DOMAIN-CONTAINING PROTEIN"/>
    <property type="match status" value="1"/>
</dbReference>